<gene>
    <name evidence="2" type="ORF">BCR44DRAFT_1463799</name>
</gene>
<dbReference type="Proteomes" id="UP000193411">
    <property type="component" value="Unassembled WGS sequence"/>
</dbReference>
<proteinExistence type="predicted"/>
<feature type="region of interest" description="Disordered" evidence="1">
    <location>
        <begin position="204"/>
        <end position="265"/>
    </location>
</feature>
<evidence type="ECO:0000313" key="3">
    <source>
        <dbReference type="Proteomes" id="UP000193411"/>
    </source>
</evidence>
<feature type="compositionally biased region" description="Acidic residues" evidence="1">
    <location>
        <begin position="217"/>
        <end position="227"/>
    </location>
</feature>
<feature type="compositionally biased region" description="Low complexity" evidence="1">
    <location>
        <begin position="86"/>
        <end position="101"/>
    </location>
</feature>
<evidence type="ECO:0000256" key="1">
    <source>
        <dbReference type="SAM" id="MobiDB-lite"/>
    </source>
</evidence>
<dbReference type="AlphaFoldDB" id="A0A1Y2HAD2"/>
<feature type="region of interest" description="Disordered" evidence="1">
    <location>
        <begin position="86"/>
        <end position="192"/>
    </location>
</feature>
<protein>
    <submittedName>
        <fullName evidence="2">Uncharacterized protein</fullName>
    </submittedName>
</protein>
<sequence>MADDMTLQAEDLEGYDFHGSALRVQRIPNLDEFLARPALLEECIRGNSLERALAAPRGAFEGARPGGAFGLGGPSVGKPLMRSASSSLSASASGSGLGAAAPGPPKANPWLPSSWAMGDPLKAAVKKESETPSATGDEASGAGTASASASGAGGDSMAESNANGDATSGDGGEQQQTGQVDGGAGGEDHVMDDEEGAIDPAAADLEEGEDGAHIETNDGDVTMDEATDAPATDSTAPPPHSIPDQPLEQPAGSTAPVTRSPPDPNTIAAQRLKYVVFRDIPLSVSEDDVSSSVVNYGCDACSRAFRDGDNVVLMYDELQSSFMVAAMGALQFGGRMVKGELATAEYLVQLYMGGLVDF</sequence>
<comment type="caution">
    <text evidence="2">The sequence shown here is derived from an EMBL/GenBank/DDBJ whole genome shotgun (WGS) entry which is preliminary data.</text>
</comment>
<accession>A0A1Y2HAD2</accession>
<feature type="compositionally biased region" description="Low complexity" evidence="1">
    <location>
        <begin position="133"/>
        <end position="160"/>
    </location>
</feature>
<organism evidence="2 3">
    <name type="scientific">Catenaria anguillulae PL171</name>
    <dbReference type="NCBI Taxonomy" id="765915"/>
    <lineage>
        <taxon>Eukaryota</taxon>
        <taxon>Fungi</taxon>
        <taxon>Fungi incertae sedis</taxon>
        <taxon>Blastocladiomycota</taxon>
        <taxon>Blastocladiomycetes</taxon>
        <taxon>Blastocladiales</taxon>
        <taxon>Catenariaceae</taxon>
        <taxon>Catenaria</taxon>
    </lineage>
</organism>
<reference evidence="2 3" key="1">
    <citation type="submission" date="2016-07" db="EMBL/GenBank/DDBJ databases">
        <title>Pervasive Adenine N6-methylation of Active Genes in Fungi.</title>
        <authorList>
            <consortium name="DOE Joint Genome Institute"/>
            <person name="Mondo S.J."/>
            <person name="Dannebaum R.O."/>
            <person name="Kuo R.C."/>
            <person name="Labutti K."/>
            <person name="Haridas S."/>
            <person name="Kuo A."/>
            <person name="Salamov A."/>
            <person name="Ahrendt S.R."/>
            <person name="Lipzen A."/>
            <person name="Sullivan W."/>
            <person name="Andreopoulos W.B."/>
            <person name="Clum A."/>
            <person name="Lindquist E."/>
            <person name="Daum C."/>
            <person name="Ramamoorthy G.K."/>
            <person name="Gryganskyi A."/>
            <person name="Culley D."/>
            <person name="Magnuson J.K."/>
            <person name="James T.Y."/>
            <person name="O'Malley M.A."/>
            <person name="Stajich J.E."/>
            <person name="Spatafora J.W."/>
            <person name="Visel A."/>
            <person name="Grigoriev I.V."/>
        </authorList>
    </citation>
    <scope>NUCLEOTIDE SEQUENCE [LARGE SCALE GENOMIC DNA]</scope>
    <source>
        <strain evidence="2 3">PL171</strain>
    </source>
</reference>
<dbReference type="EMBL" id="MCFL01000059">
    <property type="protein sequence ID" value="ORZ31529.1"/>
    <property type="molecule type" value="Genomic_DNA"/>
</dbReference>
<name>A0A1Y2HAD2_9FUNG</name>
<keyword evidence="3" id="KW-1185">Reference proteome</keyword>
<evidence type="ECO:0000313" key="2">
    <source>
        <dbReference type="EMBL" id="ORZ31529.1"/>
    </source>
</evidence>